<organism evidence="1 2">
    <name type="scientific">Rudanella paleaurantiibacter</name>
    <dbReference type="NCBI Taxonomy" id="2614655"/>
    <lineage>
        <taxon>Bacteria</taxon>
        <taxon>Pseudomonadati</taxon>
        <taxon>Bacteroidota</taxon>
        <taxon>Cytophagia</taxon>
        <taxon>Cytophagales</taxon>
        <taxon>Cytophagaceae</taxon>
        <taxon>Rudanella</taxon>
    </lineage>
</organism>
<proteinExistence type="predicted"/>
<dbReference type="Proteomes" id="UP000488299">
    <property type="component" value="Unassembled WGS sequence"/>
</dbReference>
<protein>
    <recommendedName>
        <fullName evidence="3">Phage major capsid protein</fullName>
    </recommendedName>
</protein>
<dbReference type="EMBL" id="WELI01000009">
    <property type="protein sequence ID" value="KAB7728140.1"/>
    <property type="molecule type" value="Genomic_DNA"/>
</dbReference>
<evidence type="ECO:0008006" key="3">
    <source>
        <dbReference type="Google" id="ProtNLM"/>
    </source>
</evidence>
<keyword evidence="2" id="KW-1185">Reference proteome</keyword>
<dbReference type="AlphaFoldDB" id="A0A7J5TVF9"/>
<gene>
    <name evidence="1" type="ORF">F5984_20560</name>
</gene>
<comment type="caution">
    <text evidence="1">The sequence shown here is derived from an EMBL/GenBank/DDBJ whole genome shotgun (WGS) entry which is preliminary data.</text>
</comment>
<evidence type="ECO:0000313" key="2">
    <source>
        <dbReference type="Proteomes" id="UP000488299"/>
    </source>
</evidence>
<evidence type="ECO:0000313" key="1">
    <source>
        <dbReference type="EMBL" id="KAB7728140.1"/>
    </source>
</evidence>
<dbReference type="RefSeq" id="WP_152126086.1">
    <property type="nucleotide sequence ID" value="NZ_WELI01000009.1"/>
</dbReference>
<reference evidence="1 2" key="1">
    <citation type="submission" date="2019-10" db="EMBL/GenBank/DDBJ databases">
        <title>Rudanella paleaurantiibacter sp. nov., isolated from sludge.</title>
        <authorList>
            <person name="Xu S.Q."/>
        </authorList>
    </citation>
    <scope>NUCLEOTIDE SEQUENCE [LARGE SCALE GENOMIC DNA]</scope>
    <source>
        <strain evidence="1 2">HX-22-17</strain>
    </source>
</reference>
<sequence>MQIADIITEYGAYYLNSGQNMASLYEVARQPFVSEAEFTPVVTDDTIWRAAKTTVDSLVQPFQKQFTPRGTVTVTPLEIRQYHMKVDTQEWPDDLEASWLGFLADGKLKRSEWPFIRWYLEKKFFPQIAEDMELKEFGRGVYAAPTAGTAGLTGTSMDGYLTTITKQITANKITPIAMGAIPTGLNADKEFVDYVEEFSDQITEVYRNKAMSLRLSEDLMTMYQRGELEKYGKNTVAATNGLKVRFRELTIKAMPSHGTSKRIWATPRENMVVLKKKTQNQKLVDVQLQERLVKFLTDWWTGVGFILPDVVFCNDQA</sequence>
<accession>A0A7J5TVF9</accession>
<name>A0A7J5TVF9_9BACT</name>